<dbReference type="AlphaFoldDB" id="A0A9X1PIZ3"/>
<evidence type="ECO:0000256" key="1">
    <source>
        <dbReference type="SAM" id="Coils"/>
    </source>
</evidence>
<evidence type="ECO:0000313" key="4">
    <source>
        <dbReference type="EMBL" id="MCF0060839.1"/>
    </source>
</evidence>
<evidence type="ECO:0000313" key="5">
    <source>
        <dbReference type="Proteomes" id="UP001139000"/>
    </source>
</evidence>
<proteinExistence type="predicted"/>
<feature type="domain" description="Peptidase S74" evidence="3">
    <location>
        <begin position="307"/>
        <end position="408"/>
    </location>
</feature>
<gene>
    <name evidence="4" type="ORF">LXM26_05010</name>
</gene>
<dbReference type="Proteomes" id="UP001139000">
    <property type="component" value="Unassembled WGS sequence"/>
</dbReference>
<reference evidence="4" key="1">
    <citation type="submission" date="2021-12" db="EMBL/GenBank/DDBJ databases">
        <title>Novel species in genus Dyadobacter.</title>
        <authorList>
            <person name="Ma C."/>
        </authorList>
    </citation>
    <scope>NUCLEOTIDE SEQUENCE</scope>
    <source>
        <strain evidence="4">LJ419</strain>
    </source>
</reference>
<dbReference type="EMBL" id="JAJTTC010000001">
    <property type="protein sequence ID" value="MCF0060839.1"/>
    <property type="molecule type" value="Genomic_DNA"/>
</dbReference>
<dbReference type="PROSITE" id="PS51688">
    <property type="entry name" value="ICA"/>
    <property type="match status" value="1"/>
</dbReference>
<dbReference type="RefSeq" id="WP_234653826.1">
    <property type="nucleotide sequence ID" value="NZ_CP094997.1"/>
</dbReference>
<protein>
    <submittedName>
        <fullName evidence="4">Tail fiber domain-containing protein</fullName>
    </submittedName>
</protein>
<feature type="coiled-coil region" evidence="1">
    <location>
        <begin position="394"/>
        <end position="421"/>
    </location>
</feature>
<dbReference type="Pfam" id="PF13884">
    <property type="entry name" value="Peptidase_S74"/>
    <property type="match status" value="1"/>
</dbReference>
<sequence>MKQIYRIAALFFLGTLSIQSVIAQTHYGVGAGTQGGSHAFFGTNAGKVNAGNNNTFIGHEAGKENTTGGENTFIGFNAGLHNIKSGGNTFVGKSAGENTKSGSANTFIGEFAGGGNGSGDWNTYIGRYAGLANSAGSHNVAVGNEAGEGAHGHKNIMIGNLAGEYVDGNENIMIGSRTGRMTKTSYNTFIGFNAGFTNTAGAANALYGTEAGYSNTIGSNNAFFGYGSGYSNTKGEKNTYLGYAAGGNPELINATAIGALSKVTASNSLVLGNNAKVGIGMSAPAYQLHLSTDEAAKLGTPVWTVASDKRLKKDISDYTDGLEMLKKIHPVWFRYNGEAGTKTDKKFVGVIAQEMKEVAPYTVGSFTYQDTLGNKTEYLDYDAGAVTYMLVNAVKEQQEIIDQKEAKIQDLAKRLEILERIVASGTIKPLTGNSAARQEPSSDGVTLEQNAPNGFSQGTVIRFFIPQSVKEAVINIYTVAGVKVGSYPVAERGDSSLTLSAEEFENGVFVYDLVTDGKSNGARKMMVAK</sequence>
<comment type="caution">
    <text evidence="4">The sequence shown here is derived from an EMBL/GenBank/DDBJ whole genome shotgun (WGS) entry which is preliminary data.</text>
</comment>
<keyword evidence="1" id="KW-0175">Coiled coil</keyword>
<keyword evidence="2" id="KW-0732">Signal</keyword>
<feature type="chain" id="PRO_5040799183" evidence="2">
    <location>
        <begin position="24"/>
        <end position="529"/>
    </location>
</feature>
<accession>A0A9X1PIZ3</accession>
<keyword evidence="5" id="KW-1185">Reference proteome</keyword>
<feature type="signal peptide" evidence="2">
    <location>
        <begin position="1"/>
        <end position="23"/>
    </location>
</feature>
<evidence type="ECO:0000256" key="2">
    <source>
        <dbReference type="SAM" id="SignalP"/>
    </source>
</evidence>
<dbReference type="Gene3D" id="1.10.10.10">
    <property type="entry name" value="Winged helix-like DNA-binding domain superfamily/Winged helix DNA-binding domain"/>
    <property type="match status" value="1"/>
</dbReference>
<evidence type="ECO:0000259" key="3">
    <source>
        <dbReference type="PROSITE" id="PS51688"/>
    </source>
</evidence>
<name>A0A9X1PIZ3_9BACT</name>
<organism evidence="4 5">
    <name type="scientific">Dyadobacter chenwenxiniae</name>
    <dbReference type="NCBI Taxonomy" id="2906456"/>
    <lineage>
        <taxon>Bacteria</taxon>
        <taxon>Pseudomonadati</taxon>
        <taxon>Bacteroidota</taxon>
        <taxon>Cytophagia</taxon>
        <taxon>Cytophagales</taxon>
        <taxon>Spirosomataceae</taxon>
        <taxon>Dyadobacter</taxon>
    </lineage>
</organism>
<dbReference type="InterPro" id="IPR036388">
    <property type="entry name" value="WH-like_DNA-bd_sf"/>
</dbReference>
<dbReference type="InterPro" id="IPR030392">
    <property type="entry name" value="S74_ICA"/>
</dbReference>